<feature type="domain" description="ThiD2" evidence="1">
    <location>
        <begin position="9"/>
        <end position="127"/>
    </location>
</feature>
<reference evidence="2 3" key="1">
    <citation type="submission" date="2017-06" db="EMBL/GenBank/DDBJ databases">
        <title>Complete genome of Helicobacter apodemus.</title>
        <authorList>
            <person name="Cho S."/>
        </authorList>
    </citation>
    <scope>NUCLEOTIDE SEQUENCE [LARGE SCALE GENOMIC DNA]</scope>
    <source>
        <strain evidence="3">SNUVETPUB-15-01</strain>
    </source>
</reference>
<evidence type="ECO:0000313" key="3">
    <source>
        <dbReference type="Proteomes" id="UP000244890"/>
    </source>
</evidence>
<dbReference type="KEGG" id="had:CDV25_03935"/>
<name>A0A2U8FF14_9HELI</name>
<dbReference type="Pfam" id="PF17792">
    <property type="entry name" value="ThiD2"/>
    <property type="match status" value="1"/>
</dbReference>
<dbReference type="AlphaFoldDB" id="A0A2U8FF14"/>
<dbReference type="InterPro" id="IPR041397">
    <property type="entry name" value="ThiD2"/>
</dbReference>
<protein>
    <submittedName>
        <fullName evidence="2">Thiamine-phosphate pyrophosphorylase</fullName>
    </submittedName>
</protein>
<evidence type="ECO:0000259" key="1">
    <source>
        <dbReference type="Pfam" id="PF17792"/>
    </source>
</evidence>
<dbReference type="EMBL" id="CP021886">
    <property type="protein sequence ID" value="AWI34015.1"/>
    <property type="molecule type" value="Genomic_DNA"/>
</dbReference>
<dbReference type="Proteomes" id="UP000244890">
    <property type="component" value="Chromosome"/>
</dbReference>
<evidence type="ECO:0000313" key="2">
    <source>
        <dbReference type="EMBL" id="AWI34015.1"/>
    </source>
</evidence>
<dbReference type="OrthoDB" id="9812206at2"/>
<proteinExistence type="predicted"/>
<dbReference type="RefSeq" id="WP_108910870.1">
    <property type="nucleotide sequence ID" value="NZ_CP021886.1"/>
</dbReference>
<accession>A0A2U8FF14</accession>
<gene>
    <name evidence="2" type="ORF">CDV25_03935</name>
</gene>
<organism evidence="2 3">
    <name type="scientific">Helicobacter apodemus</name>
    <dbReference type="NCBI Taxonomy" id="135569"/>
    <lineage>
        <taxon>Bacteria</taxon>
        <taxon>Pseudomonadati</taxon>
        <taxon>Campylobacterota</taxon>
        <taxon>Epsilonproteobacteria</taxon>
        <taxon>Campylobacterales</taxon>
        <taxon>Helicobacteraceae</taxon>
        <taxon>Helicobacter</taxon>
    </lineage>
</organism>
<sequence length="135" mass="16115">MNLEDSTFRILDANLNRLREGIRVIEDMLRYVFNNKNLALKLKKLRHQCKVSLKENPLLARDSQNDILKLTTQEEMQRTNLQDIMIANFKRTQESSRVLEEILKLYDLEKSQKFKNIRYELYTLEKEILIATIAK</sequence>